<keyword evidence="4" id="KW-1185">Reference proteome</keyword>
<evidence type="ECO:0000256" key="1">
    <source>
        <dbReference type="SAM" id="MobiDB-lite"/>
    </source>
</evidence>
<feature type="region of interest" description="Disordered" evidence="1">
    <location>
        <begin position="174"/>
        <end position="193"/>
    </location>
</feature>
<evidence type="ECO:0000313" key="4">
    <source>
        <dbReference type="Proteomes" id="UP001058650"/>
    </source>
</evidence>
<feature type="signal peptide" evidence="2">
    <location>
        <begin position="1"/>
        <end position="22"/>
    </location>
</feature>
<dbReference type="RefSeq" id="WP_132221743.1">
    <property type="nucleotide sequence ID" value="NZ_CP103866.1"/>
</dbReference>
<evidence type="ECO:0000313" key="3">
    <source>
        <dbReference type="EMBL" id="UWE03572.1"/>
    </source>
</evidence>
<dbReference type="Pfam" id="PF09551">
    <property type="entry name" value="Spore_II_R"/>
    <property type="match status" value="1"/>
</dbReference>
<name>A0ABY5U5K9_LACSH</name>
<dbReference type="EMBL" id="CP103866">
    <property type="protein sequence ID" value="UWE03572.1"/>
    <property type="molecule type" value="Genomic_DNA"/>
</dbReference>
<evidence type="ECO:0000256" key="2">
    <source>
        <dbReference type="SAM" id="SignalP"/>
    </source>
</evidence>
<sequence>MCKRTIFLFLLSGFILCSFVRAESSAVVSGRKAPDHPEKGIPEQAIRLRILANSDQLQDQWLKRKVRDELVKEIETWAEQPDDIEEARQLIRSRLPRFQALAEHTVARHGFDYPVKVDFGRVPFPTKLYGEKIYPAGNYEALRVTIGRGEGENWWCVLFPPLCFIDMSNGDAVEPPPESLSASLEPTQPAQPKEEKIQVRFFLLDKLLKK</sequence>
<accession>A0ABY5U5K9</accession>
<proteinExistence type="predicted"/>
<dbReference type="NCBIfam" id="TIGR02837">
    <property type="entry name" value="spore_II_R"/>
    <property type="match status" value="1"/>
</dbReference>
<protein>
    <submittedName>
        <fullName evidence="3">Stage II sporulation protein R</fullName>
    </submittedName>
</protein>
<feature type="chain" id="PRO_5045268071" evidence="2">
    <location>
        <begin position="23"/>
        <end position="210"/>
    </location>
</feature>
<keyword evidence="2" id="KW-0732">Signal</keyword>
<organism evidence="3 4">
    <name type="scientific">Laceyella sacchari</name>
    <name type="common">Thermoactinomyces thalpophilus</name>
    <dbReference type="NCBI Taxonomy" id="37482"/>
    <lineage>
        <taxon>Bacteria</taxon>
        <taxon>Bacillati</taxon>
        <taxon>Bacillota</taxon>
        <taxon>Bacilli</taxon>
        <taxon>Bacillales</taxon>
        <taxon>Thermoactinomycetaceae</taxon>
        <taxon>Laceyella</taxon>
    </lineage>
</organism>
<dbReference type="Proteomes" id="UP001058650">
    <property type="component" value="Chromosome"/>
</dbReference>
<gene>
    <name evidence="3" type="primary">spoIIR</name>
    <name evidence="3" type="ORF">NYR52_15970</name>
</gene>
<dbReference type="InterPro" id="IPR014202">
    <property type="entry name" value="Spore_II_R"/>
</dbReference>
<reference evidence="3" key="1">
    <citation type="submission" date="2022-08" db="EMBL/GenBank/DDBJ databases">
        <title>The complete genome sequence of the thermophilic bacterium Laceyella sacchari FBKL4.010 reveals the basis for tetramethylpyrazine biosynthesis in Moutai-flavor Daqu.</title>
        <authorList>
            <person name="Li D."/>
            <person name="Huang W."/>
            <person name="Wang C."/>
            <person name="Qiu S."/>
        </authorList>
    </citation>
    <scope>NUCLEOTIDE SEQUENCE</scope>
    <source>
        <strain evidence="3">FBKL4.014</strain>
    </source>
</reference>